<dbReference type="GO" id="GO:0005524">
    <property type="term" value="F:ATP binding"/>
    <property type="evidence" value="ECO:0007669"/>
    <property type="project" value="UniProtKB-KW"/>
</dbReference>
<dbReference type="PROSITE" id="PS50109">
    <property type="entry name" value="HIS_KIN"/>
    <property type="match status" value="1"/>
</dbReference>
<dbReference type="SMART" id="SM00387">
    <property type="entry name" value="HATPase_c"/>
    <property type="match status" value="1"/>
</dbReference>
<dbReference type="SUPFAM" id="SSF51206">
    <property type="entry name" value="cAMP-binding domain-like"/>
    <property type="match status" value="1"/>
</dbReference>
<dbReference type="Gene3D" id="3.30.565.10">
    <property type="entry name" value="Histidine kinase-like ATPase, C-terminal domain"/>
    <property type="match status" value="1"/>
</dbReference>
<dbReference type="Gene3D" id="2.60.120.10">
    <property type="entry name" value="Jelly Rolls"/>
    <property type="match status" value="1"/>
</dbReference>
<protein>
    <recommendedName>
        <fullName evidence="2">histidine kinase</fullName>
        <ecNumber evidence="2">2.7.13.3</ecNumber>
    </recommendedName>
</protein>
<dbReference type="SUPFAM" id="SSF55874">
    <property type="entry name" value="ATPase domain of HSP90 chaperone/DNA topoisomerase II/histidine kinase"/>
    <property type="match status" value="1"/>
</dbReference>
<keyword evidence="3" id="KW-0597">Phosphoprotein</keyword>
<evidence type="ECO:0000313" key="5">
    <source>
        <dbReference type="EMBL" id="GAA4318289.1"/>
    </source>
</evidence>
<dbReference type="InterPro" id="IPR036890">
    <property type="entry name" value="HATPase_C_sf"/>
</dbReference>
<dbReference type="InterPro" id="IPR003661">
    <property type="entry name" value="HisK_dim/P_dom"/>
</dbReference>
<dbReference type="InterPro" id="IPR004358">
    <property type="entry name" value="Sig_transdc_His_kin-like_C"/>
</dbReference>
<reference evidence="6" key="1">
    <citation type="journal article" date="2019" name="Int. J. Syst. Evol. Microbiol.">
        <title>The Global Catalogue of Microorganisms (GCM) 10K type strain sequencing project: providing services to taxonomists for standard genome sequencing and annotation.</title>
        <authorList>
            <consortium name="The Broad Institute Genomics Platform"/>
            <consortium name="The Broad Institute Genome Sequencing Center for Infectious Disease"/>
            <person name="Wu L."/>
            <person name="Ma J."/>
        </authorList>
    </citation>
    <scope>NUCLEOTIDE SEQUENCE [LARGE SCALE GENOMIC DNA]</scope>
    <source>
        <strain evidence="6">JCM 17705</strain>
    </source>
</reference>
<dbReference type="RefSeq" id="WP_345210537.1">
    <property type="nucleotide sequence ID" value="NZ_BAABFT010000003.1"/>
</dbReference>
<dbReference type="PANTHER" id="PTHR43065">
    <property type="entry name" value="SENSOR HISTIDINE KINASE"/>
    <property type="match status" value="1"/>
</dbReference>
<dbReference type="Gene3D" id="1.10.287.130">
    <property type="match status" value="1"/>
</dbReference>
<dbReference type="InterPro" id="IPR005467">
    <property type="entry name" value="His_kinase_dom"/>
</dbReference>
<dbReference type="PRINTS" id="PR00344">
    <property type="entry name" value="BCTRLSENSOR"/>
</dbReference>
<keyword evidence="6" id="KW-1185">Reference proteome</keyword>
<dbReference type="InterPro" id="IPR000595">
    <property type="entry name" value="cNMP-bd_dom"/>
</dbReference>
<dbReference type="PANTHER" id="PTHR43065:SF48">
    <property type="entry name" value="HISTIDINE KINASE"/>
    <property type="match status" value="1"/>
</dbReference>
<accession>A0ABP8G6Z3</accession>
<dbReference type="EMBL" id="BAABFT010000003">
    <property type="protein sequence ID" value="GAA4318289.1"/>
    <property type="molecule type" value="Genomic_DNA"/>
</dbReference>
<dbReference type="InterPro" id="IPR003594">
    <property type="entry name" value="HATPase_dom"/>
</dbReference>
<comment type="catalytic activity">
    <reaction evidence="1">
        <text>ATP + protein L-histidine = ADP + protein N-phospho-L-histidine.</text>
        <dbReference type="EC" id="2.7.13.3"/>
    </reaction>
</comment>
<dbReference type="CDD" id="cd00082">
    <property type="entry name" value="HisKA"/>
    <property type="match status" value="1"/>
</dbReference>
<evidence type="ECO:0000256" key="3">
    <source>
        <dbReference type="ARBA" id="ARBA00022553"/>
    </source>
</evidence>
<evidence type="ECO:0000259" key="4">
    <source>
        <dbReference type="PROSITE" id="PS50109"/>
    </source>
</evidence>
<comment type="caution">
    <text evidence="5">The sequence shown here is derived from an EMBL/GenBank/DDBJ whole genome shotgun (WGS) entry which is preliminary data.</text>
</comment>
<dbReference type="Pfam" id="PF02518">
    <property type="entry name" value="HATPase_c"/>
    <property type="match status" value="1"/>
</dbReference>
<proteinExistence type="predicted"/>
<dbReference type="Pfam" id="PF00027">
    <property type="entry name" value="cNMP_binding"/>
    <property type="match status" value="1"/>
</dbReference>
<gene>
    <name evidence="5" type="ORF">GCM10023149_16310</name>
</gene>
<keyword evidence="5" id="KW-0547">Nucleotide-binding</keyword>
<evidence type="ECO:0000313" key="6">
    <source>
        <dbReference type="Proteomes" id="UP001500582"/>
    </source>
</evidence>
<feature type="domain" description="Histidine kinase" evidence="4">
    <location>
        <begin position="295"/>
        <end position="466"/>
    </location>
</feature>
<dbReference type="EC" id="2.7.13.3" evidence="2"/>
<keyword evidence="5" id="KW-0067">ATP-binding</keyword>
<evidence type="ECO:0000256" key="1">
    <source>
        <dbReference type="ARBA" id="ARBA00000085"/>
    </source>
</evidence>
<dbReference type="InterPro" id="IPR018490">
    <property type="entry name" value="cNMP-bd_dom_sf"/>
</dbReference>
<name>A0ABP8G6Z3_9SPHI</name>
<dbReference type="Proteomes" id="UP001500582">
    <property type="component" value="Unassembled WGS sequence"/>
</dbReference>
<organism evidence="5 6">
    <name type="scientific">Mucilaginibacter gynuensis</name>
    <dbReference type="NCBI Taxonomy" id="1302236"/>
    <lineage>
        <taxon>Bacteria</taxon>
        <taxon>Pseudomonadati</taxon>
        <taxon>Bacteroidota</taxon>
        <taxon>Sphingobacteriia</taxon>
        <taxon>Sphingobacteriales</taxon>
        <taxon>Sphingobacteriaceae</taxon>
        <taxon>Mucilaginibacter</taxon>
    </lineage>
</organism>
<dbReference type="CDD" id="cd00038">
    <property type="entry name" value="CAP_ED"/>
    <property type="match status" value="1"/>
</dbReference>
<dbReference type="InterPro" id="IPR014710">
    <property type="entry name" value="RmlC-like_jellyroll"/>
</dbReference>
<evidence type="ECO:0000256" key="2">
    <source>
        <dbReference type="ARBA" id="ARBA00012438"/>
    </source>
</evidence>
<sequence length="469" mass="52527">MILESAILHGFEALSEVPSEQLTWLYNECSLLELSDGQLLCSPEEELTGTYFIFSGSCAVCRYQAGIKHEIGVLYSGEITGYLPYSRSYRTSVHIFAKERVKVLVLPLSKTTDMIASHYELTQALVHVMCNRIRYMTSFQLQNEKMTALGKLSAGITHEINNPAAANVRGAAEILNYLRSIPSDIGTLTNRLREDKKRETVVLKLKELEDKVEDERSISLKERTVLELGITEWLEDEGQEDCDELAEKFAEFGVGVDGLKDLSAHFVGNDLCWVLNWIGAFLEAQRTALNIRGASRRISELVQSVKSYTHMDRGTDRQFVDLHSSIMNALMLLEHKLKRLNISFIEDFGLDIPEICAFVGKLNQVWTNLIDNALDAMELTKNGVLSIITRLDKEEVTITIKDNGTGIPEDIRTLIFDPFFTTKEIGKGTGIGLEIVNMIIAQHSGSMEVASVPGNTSFTVRLPIENKQI</sequence>